<evidence type="ECO:0000313" key="1">
    <source>
        <dbReference type="EMBL" id="TDF74687.1"/>
    </source>
</evidence>
<accession>A0AC61QL55</accession>
<organism evidence="1 2">
    <name type="scientific">Candidatus Syntrophosphaera thermopropionivorans</name>
    <dbReference type="NCBI Taxonomy" id="2593015"/>
    <lineage>
        <taxon>Bacteria</taxon>
        <taxon>Pseudomonadati</taxon>
        <taxon>Candidatus Cloacimonadota</taxon>
        <taxon>Candidatus Cloacimonadia</taxon>
        <taxon>Candidatus Cloacimonadales</taxon>
        <taxon>Candidatus Cloacimonadaceae</taxon>
        <taxon>Candidatus Syntrophosphaera</taxon>
    </lineage>
</organism>
<name>A0AC61QL55_9BACT</name>
<sequence>MHKQILIMALMLLLAFFVQAEDWLTIYNDDLSLVRSNFELELKQGRQDYNYSDITSRIEAPSVIVLSQDGAVRVAEQNYEYDLAGKAQILNKYIDKKVDLFTKDNSHLTGILKFYDGISFGLIEEGTNRLIVADNDQVQLIQLAELPPNFYTRPTLHWNLLANKAGKHQLQLMYLTGGLSWDVTYNTVWDGHILALNSWVTITNNSGKAFNNVHLKLIAGDVNRVRKGYYDTAGRGYEVMLKTADQAAPSFEEKAFHDFHMYTLDQPVTFADKQTKQLELYPLQNITASQFYEYNTFASSVLSIIKFKNTEANGIGKPLPKGTIKVYKKDVDNNLEFIGEDSINHTSKNEEVRINTGSAFDLVGKTIVKDRKTISQYISQRTIQVTLRNNSNENKSIDVIHNLGTNAKIISVENVTQPTVDEYNNATFKINIAPNQEIIFSFVERTEY</sequence>
<proteinExistence type="predicted"/>
<dbReference type="EMBL" id="SMOG01000001">
    <property type="protein sequence ID" value="TDF74687.1"/>
    <property type="molecule type" value="Genomic_DNA"/>
</dbReference>
<protein>
    <submittedName>
        <fullName evidence="1">DUF4139 domain-containing protein</fullName>
    </submittedName>
</protein>
<dbReference type="Proteomes" id="UP000294588">
    <property type="component" value="Unassembled WGS sequence"/>
</dbReference>
<reference evidence="1" key="1">
    <citation type="submission" date="2019-03" db="EMBL/GenBank/DDBJ databases">
        <title>Candidatus Syntrophosphaera thermopropionivorans: a novel player in syntrophic propionate oxidation during anaerobic digestion.</title>
        <authorList>
            <person name="Dyksma S."/>
        </authorList>
    </citation>
    <scope>NUCLEOTIDE SEQUENCE</scope>
    <source>
        <strain evidence="1">W5</strain>
    </source>
</reference>
<comment type="caution">
    <text evidence="1">The sequence shown here is derived from an EMBL/GenBank/DDBJ whole genome shotgun (WGS) entry which is preliminary data.</text>
</comment>
<gene>
    <name evidence="1" type="ORF">E0946_00970</name>
</gene>
<keyword evidence="2" id="KW-1185">Reference proteome</keyword>
<evidence type="ECO:0000313" key="2">
    <source>
        <dbReference type="Proteomes" id="UP000294588"/>
    </source>
</evidence>